<dbReference type="InterPro" id="IPR004101">
    <property type="entry name" value="Mur_ligase_C"/>
</dbReference>
<dbReference type="Gene3D" id="3.90.190.20">
    <property type="entry name" value="Mur ligase, C-terminal domain"/>
    <property type="match status" value="1"/>
</dbReference>
<dbReference type="EMBL" id="QTUA01000001">
    <property type="protein sequence ID" value="REF31101.1"/>
    <property type="molecule type" value="Genomic_DNA"/>
</dbReference>
<dbReference type="Pfam" id="PF12688">
    <property type="entry name" value="TPR_5"/>
    <property type="match status" value="1"/>
</dbReference>
<feature type="domain" description="Tetratrico peptide repeat group 5" evidence="3">
    <location>
        <begin position="605"/>
        <end position="723"/>
    </location>
</feature>
<dbReference type="RefSeq" id="WP_115922996.1">
    <property type="nucleotide sequence ID" value="NZ_QTUA01000001.1"/>
</dbReference>
<dbReference type="Pfam" id="PF08245">
    <property type="entry name" value="Mur_ligase_M"/>
    <property type="match status" value="1"/>
</dbReference>
<dbReference type="SUPFAM" id="SSF53244">
    <property type="entry name" value="MurD-like peptide ligases, peptide-binding domain"/>
    <property type="match status" value="1"/>
</dbReference>
<feature type="domain" description="Mur ligase central" evidence="2">
    <location>
        <begin position="164"/>
        <end position="375"/>
    </location>
</feature>
<evidence type="ECO:0000313" key="5">
    <source>
        <dbReference type="Proteomes" id="UP000256253"/>
    </source>
</evidence>
<organism evidence="4 5">
    <name type="scientific">Calidifontibacter indicus</name>
    <dbReference type="NCBI Taxonomy" id="419650"/>
    <lineage>
        <taxon>Bacteria</taxon>
        <taxon>Bacillati</taxon>
        <taxon>Actinomycetota</taxon>
        <taxon>Actinomycetes</taxon>
        <taxon>Micrococcales</taxon>
        <taxon>Dermacoccaceae</taxon>
        <taxon>Calidifontibacter</taxon>
    </lineage>
</organism>
<dbReference type="Gene3D" id="1.25.40.10">
    <property type="entry name" value="Tetratricopeptide repeat domain"/>
    <property type="match status" value="1"/>
</dbReference>
<dbReference type="InterPro" id="IPR013221">
    <property type="entry name" value="Mur_ligase_cen"/>
</dbReference>
<evidence type="ECO:0000313" key="4">
    <source>
        <dbReference type="EMBL" id="REF31101.1"/>
    </source>
</evidence>
<dbReference type="InterPro" id="IPR036565">
    <property type="entry name" value="Mur-like_cat_sf"/>
</dbReference>
<dbReference type="SUPFAM" id="SSF53623">
    <property type="entry name" value="MurD-like peptide ligases, catalytic domain"/>
    <property type="match status" value="1"/>
</dbReference>
<dbReference type="GO" id="GO:0005524">
    <property type="term" value="F:ATP binding"/>
    <property type="evidence" value="ECO:0007669"/>
    <property type="project" value="InterPro"/>
</dbReference>
<reference evidence="4 5" key="1">
    <citation type="submission" date="2018-08" db="EMBL/GenBank/DDBJ databases">
        <title>Sequencing the genomes of 1000 actinobacteria strains.</title>
        <authorList>
            <person name="Klenk H.-P."/>
        </authorList>
    </citation>
    <scope>NUCLEOTIDE SEQUENCE [LARGE SCALE GENOMIC DNA]</scope>
    <source>
        <strain evidence="4 5">DSM 22967</strain>
    </source>
</reference>
<dbReference type="AlphaFoldDB" id="A0A3D9V1X8"/>
<dbReference type="PANTHER" id="PTHR23135">
    <property type="entry name" value="MUR LIGASE FAMILY MEMBER"/>
    <property type="match status" value="1"/>
</dbReference>
<dbReference type="GO" id="GO:0016881">
    <property type="term" value="F:acid-amino acid ligase activity"/>
    <property type="evidence" value="ECO:0007669"/>
    <property type="project" value="InterPro"/>
</dbReference>
<feature type="domain" description="Mur ligase C-terminal" evidence="1">
    <location>
        <begin position="401"/>
        <end position="533"/>
    </location>
</feature>
<evidence type="ECO:0000259" key="2">
    <source>
        <dbReference type="Pfam" id="PF08245"/>
    </source>
</evidence>
<dbReference type="InterPro" id="IPR036615">
    <property type="entry name" value="Mur_ligase_C_dom_sf"/>
</dbReference>
<dbReference type="SUPFAM" id="SSF48452">
    <property type="entry name" value="TPR-like"/>
    <property type="match status" value="1"/>
</dbReference>
<dbReference type="InterPro" id="IPR011990">
    <property type="entry name" value="TPR-like_helical_dom_sf"/>
</dbReference>
<name>A0A3D9V1X8_9MICO</name>
<protein>
    <submittedName>
        <fullName evidence="4">Cyanophycin synthetase</fullName>
    </submittedName>
</protein>
<sequence>MAASVEITEVRVLEGPNLYFPRPAGKISLALPGYVDADSAVLQRIGRELHLRRRDPGAPGSTVRRQYVASLVERVVRIIARDAGISRLAVRVRQAADGSLVVAFALRHRGRVALLTQALDEVLPTLLDGGDPAATLADAAHRVAQGDPGEQLRPLRPKVPVVAVTGTNGKTTTTRLIAHLGMTAGLKTGWSSTDGVLIQGELVEYGDYSGPAGARTALRDGVQFGVLETARGGMLLKGLGTAHNDVSVVTNVSADHLGQNGIDTVDQLAEVKAIITKVTKPNGWVVLNGDDPRVWAMRTTASAPVWCFSLDPESPSLREARDSGGRGITVDDGTIVVLVPGLAPEPLMSVLEVPMTLCGLSSHNLANALAGAAAALGAGIPRDAVVEGLRTFVPDAAHNAGRMNIYSLGLPDGGEVTVILDMAHNEGGLEALLRVARGLCEQGAHLVLGLGTGGDRTDEILRNLGEMAGRDADRVHIQHKAKYLRDRTMADLEAKLVEGLSRVGATSLSSSPTELEGLQALLADAHDGDVLAMMTHESRAQLHDWLLARGGGEDSPEAVRHKVIRARGEHEAEDEIVALWQIDDPTERIAVGAKLRDRFPDDARVLYEYAGTFDSAGEEEQAVAAYDEALAAGLREPFHRRALIQKASTLRHLGRLEESQEILDDLAAAWPDNDAIALFRALTMHDRHLDAAALGDVLRRLVLRSTDPEVDRYRRSLTAFTDEVR</sequence>
<comment type="caution">
    <text evidence="4">The sequence shown here is derived from an EMBL/GenBank/DDBJ whole genome shotgun (WGS) entry which is preliminary data.</text>
</comment>
<dbReference type="Pfam" id="PF02875">
    <property type="entry name" value="Mur_ligase_C"/>
    <property type="match status" value="1"/>
</dbReference>
<dbReference type="PANTHER" id="PTHR23135:SF18">
    <property type="entry name" value="CYANOPHYCIN SYNTHETASE"/>
    <property type="match status" value="1"/>
</dbReference>
<keyword evidence="5" id="KW-1185">Reference proteome</keyword>
<dbReference type="Gene3D" id="3.40.1190.10">
    <property type="entry name" value="Mur-like, catalytic domain"/>
    <property type="match status" value="1"/>
</dbReference>
<dbReference type="InterPro" id="IPR041656">
    <property type="entry name" value="TPR_5"/>
</dbReference>
<gene>
    <name evidence="4" type="ORF">DFJ65_2143</name>
</gene>
<dbReference type="OrthoDB" id="9803907at2"/>
<evidence type="ECO:0000259" key="1">
    <source>
        <dbReference type="Pfam" id="PF02875"/>
    </source>
</evidence>
<evidence type="ECO:0000259" key="3">
    <source>
        <dbReference type="Pfam" id="PF12688"/>
    </source>
</evidence>
<dbReference type="Proteomes" id="UP000256253">
    <property type="component" value="Unassembled WGS sequence"/>
</dbReference>
<accession>A0A3D9V1X8</accession>
<proteinExistence type="predicted"/>